<keyword evidence="4" id="KW-0675">Receptor</keyword>
<dbReference type="Pfam" id="PF13426">
    <property type="entry name" value="PAS_9"/>
    <property type="match status" value="1"/>
</dbReference>
<keyword evidence="3" id="KW-0157">Chromophore</keyword>
<dbReference type="AlphaFoldDB" id="A0A2U1N4Y2"/>
<name>A0A2U1N4Y2_ARTAN</name>
<feature type="domain" description="PAS" evidence="5">
    <location>
        <begin position="19"/>
        <end position="112"/>
    </location>
</feature>
<evidence type="ECO:0000259" key="5">
    <source>
        <dbReference type="Pfam" id="PF13426"/>
    </source>
</evidence>
<keyword evidence="1" id="KW-0600">Photoreceptor protein</keyword>
<dbReference type="GO" id="GO:0009881">
    <property type="term" value="F:photoreceptor activity"/>
    <property type="evidence" value="ECO:0007669"/>
    <property type="project" value="UniProtKB-KW"/>
</dbReference>
<protein>
    <submittedName>
        <fullName evidence="6">PAC motif-containing protein</fullName>
    </submittedName>
</protein>
<gene>
    <name evidence="6" type="ORF">CTI12_AA307740</name>
</gene>
<dbReference type="InterPro" id="IPR035965">
    <property type="entry name" value="PAS-like_dom_sf"/>
</dbReference>
<evidence type="ECO:0000256" key="1">
    <source>
        <dbReference type="ARBA" id="ARBA00022543"/>
    </source>
</evidence>
<dbReference type="EMBL" id="PKPP01003611">
    <property type="protein sequence ID" value="PWA68553.1"/>
    <property type="molecule type" value="Genomic_DNA"/>
</dbReference>
<dbReference type="Gene3D" id="3.30.450.20">
    <property type="entry name" value="PAS domain"/>
    <property type="match status" value="1"/>
</dbReference>
<keyword evidence="2" id="KW-0716">Sensory transduction</keyword>
<dbReference type="InterPro" id="IPR000014">
    <property type="entry name" value="PAS"/>
</dbReference>
<comment type="caution">
    <text evidence="6">The sequence shown here is derived from an EMBL/GenBank/DDBJ whole genome shotgun (WGS) entry which is preliminary data.</text>
</comment>
<evidence type="ECO:0000313" key="7">
    <source>
        <dbReference type="Proteomes" id="UP000245207"/>
    </source>
</evidence>
<dbReference type="OrthoDB" id="1689310at2759"/>
<evidence type="ECO:0000256" key="2">
    <source>
        <dbReference type="ARBA" id="ARBA00022606"/>
    </source>
</evidence>
<evidence type="ECO:0000313" key="6">
    <source>
        <dbReference type="EMBL" id="PWA68553.1"/>
    </source>
</evidence>
<dbReference type="Proteomes" id="UP000245207">
    <property type="component" value="Unassembled WGS sequence"/>
</dbReference>
<dbReference type="SUPFAM" id="SSF55785">
    <property type="entry name" value="PYP-like sensor domain (PAS domain)"/>
    <property type="match status" value="1"/>
</dbReference>
<sequence>MRGAEFGNGHKSMFETRMCDVLGICHVNRAAENQYGYTAAEAYGRTPTELLAEPKHALMADYLQERTALGDNCTGQFPIINKNGERFVIICADRPYRDEYGRQLGCICITSDSRPYQAGWTGCPTTTIACARHGRDSDQQPQQTSTPSNISSFVLKVKSKLKTGENYTDHDDSTLYQCEGSIPRVHIVPSPIEMVFSMDTKEHLCGKPMINSGDESENKIGIH</sequence>
<dbReference type="STRING" id="35608.A0A2U1N4Y2"/>
<dbReference type="CDD" id="cd00130">
    <property type="entry name" value="PAS"/>
    <property type="match status" value="1"/>
</dbReference>
<reference evidence="6 7" key="1">
    <citation type="journal article" date="2018" name="Mol. Plant">
        <title>The genome of Artemisia annua provides insight into the evolution of Asteraceae family and artemisinin biosynthesis.</title>
        <authorList>
            <person name="Shen Q."/>
            <person name="Zhang L."/>
            <person name="Liao Z."/>
            <person name="Wang S."/>
            <person name="Yan T."/>
            <person name="Shi P."/>
            <person name="Liu M."/>
            <person name="Fu X."/>
            <person name="Pan Q."/>
            <person name="Wang Y."/>
            <person name="Lv Z."/>
            <person name="Lu X."/>
            <person name="Zhang F."/>
            <person name="Jiang W."/>
            <person name="Ma Y."/>
            <person name="Chen M."/>
            <person name="Hao X."/>
            <person name="Li L."/>
            <person name="Tang Y."/>
            <person name="Lv G."/>
            <person name="Zhou Y."/>
            <person name="Sun X."/>
            <person name="Brodelius P.E."/>
            <person name="Rose J.K.C."/>
            <person name="Tang K."/>
        </authorList>
    </citation>
    <scope>NUCLEOTIDE SEQUENCE [LARGE SCALE GENOMIC DNA]</scope>
    <source>
        <strain evidence="7">cv. Huhao1</strain>
        <tissue evidence="6">Leaf</tissue>
    </source>
</reference>
<organism evidence="6 7">
    <name type="scientific">Artemisia annua</name>
    <name type="common">Sweet wormwood</name>
    <dbReference type="NCBI Taxonomy" id="35608"/>
    <lineage>
        <taxon>Eukaryota</taxon>
        <taxon>Viridiplantae</taxon>
        <taxon>Streptophyta</taxon>
        <taxon>Embryophyta</taxon>
        <taxon>Tracheophyta</taxon>
        <taxon>Spermatophyta</taxon>
        <taxon>Magnoliopsida</taxon>
        <taxon>eudicotyledons</taxon>
        <taxon>Gunneridae</taxon>
        <taxon>Pentapetalae</taxon>
        <taxon>asterids</taxon>
        <taxon>campanulids</taxon>
        <taxon>Asterales</taxon>
        <taxon>Asteraceae</taxon>
        <taxon>Asteroideae</taxon>
        <taxon>Anthemideae</taxon>
        <taxon>Artemisiinae</taxon>
        <taxon>Artemisia</taxon>
    </lineage>
</organism>
<dbReference type="NCBIfam" id="TIGR00229">
    <property type="entry name" value="sensory_box"/>
    <property type="match status" value="1"/>
</dbReference>
<evidence type="ECO:0000256" key="4">
    <source>
        <dbReference type="ARBA" id="ARBA00023170"/>
    </source>
</evidence>
<proteinExistence type="predicted"/>
<keyword evidence="7" id="KW-1185">Reference proteome</keyword>
<evidence type="ECO:0000256" key="3">
    <source>
        <dbReference type="ARBA" id="ARBA00022991"/>
    </source>
</evidence>
<accession>A0A2U1N4Y2</accession>